<name>A0A4R0J5Y4_9ACTN</name>
<dbReference type="InterPro" id="IPR004424">
    <property type="entry name" value="IspE"/>
</dbReference>
<evidence type="ECO:0000313" key="13">
    <source>
        <dbReference type="EMBL" id="TCC41911.1"/>
    </source>
</evidence>
<dbReference type="EC" id="2.7.1.148" evidence="2 9"/>
<evidence type="ECO:0000256" key="7">
    <source>
        <dbReference type="ARBA" id="ARBA00022840"/>
    </source>
</evidence>
<comment type="function">
    <text evidence="9">Catalyzes the phosphorylation of the position 2 hydroxy group of 4-diphosphocytidyl-2C-methyl-D-erythritol.</text>
</comment>
<dbReference type="GO" id="GO:0005524">
    <property type="term" value="F:ATP binding"/>
    <property type="evidence" value="ECO:0007669"/>
    <property type="project" value="UniProtKB-UniRule"/>
</dbReference>
<keyword evidence="5 9" id="KW-0547">Nucleotide-binding</keyword>
<evidence type="ECO:0000313" key="12">
    <source>
        <dbReference type="EMBL" id="TCC16567.1"/>
    </source>
</evidence>
<evidence type="ECO:0000256" key="8">
    <source>
        <dbReference type="ARBA" id="ARBA00032554"/>
    </source>
</evidence>
<keyword evidence="14" id="KW-1185">Reference proteome</keyword>
<dbReference type="NCBIfam" id="TIGR00154">
    <property type="entry name" value="ispE"/>
    <property type="match status" value="1"/>
</dbReference>
<protein>
    <recommendedName>
        <fullName evidence="3 9">4-diphosphocytidyl-2-C-methyl-D-erythritol kinase</fullName>
        <shortName evidence="9">CMK</shortName>
        <ecNumber evidence="2 9">2.7.1.148</ecNumber>
    </recommendedName>
    <alternativeName>
        <fullName evidence="8 9">4-(cytidine-5'-diphospho)-2-C-methyl-D-erythritol kinase</fullName>
    </alternativeName>
</protein>
<proteinExistence type="inferred from homology"/>
<dbReference type="InterPro" id="IPR006204">
    <property type="entry name" value="GHMP_kinase_N_dom"/>
</dbReference>
<feature type="domain" description="GHMP kinase N-terminal" evidence="10">
    <location>
        <begin position="77"/>
        <end position="154"/>
    </location>
</feature>
<dbReference type="Pfam" id="PF08544">
    <property type="entry name" value="GHMP_kinases_C"/>
    <property type="match status" value="1"/>
</dbReference>
<dbReference type="EMBL" id="SJKC01000001">
    <property type="protein sequence ID" value="TCC41911.1"/>
    <property type="molecule type" value="Genomic_DNA"/>
</dbReference>
<evidence type="ECO:0000256" key="3">
    <source>
        <dbReference type="ARBA" id="ARBA00017473"/>
    </source>
</evidence>
<evidence type="ECO:0000259" key="10">
    <source>
        <dbReference type="Pfam" id="PF00288"/>
    </source>
</evidence>
<comment type="catalytic activity">
    <reaction evidence="9">
        <text>4-CDP-2-C-methyl-D-erythritol + ATP = 4-CDP-2-C-methyl-D-erythritol 2-phosphate + ADP + H(+)</text>
        <dbReference type="Rhea" id="RHEA:18437"/>
        <dbReference type="ChEBI" id="CHEBI:15378"/>
        <dbReference type="ChEBI" id="CHEBI:30616"/>
        <dbReference type="ChEBI" id="CHEBI:57823"/>
        <dbReference type="ChEBI" id="CHEBI:57919"/>
        <dbReference type="ChEBI" id="CHEBI:456216"/>
        <dbReference type="EC" id="2.7.1.148"/>
    </reaction>
</comment>
<comment type="caution">
    <text evidence="13">The sequence shown here is derived from an EMBL/GenBank/DDBJ whole genome shotgun (WGS) entry which is preliminary data.</text>
</comment>
<evidence type="ECO:0000256" key="5">
    <source>
        <dbReference type="ARBA" id="ARBA00022741"/>
    </source>
</evidence>
<evidence type="ECO:0000256" key="4">
    <source>
        <dbReference type="ARBA" id="ARBA00022679"/>
    </source>
</evidence>
<dbReference type="InterPro" id="IPR013750">
    <property type="entry name" value="GHMP_kinase_C_dom"/>
</dbReference>
<keyword evidence="7 9" id="KW-0067">ATP-binding</keyword>
<dbReference type="PANTHER" id="PTHR43527">
    <property type="entry name" value="4-DIPHOSPHOCYTIDYL-2-C-METHYL-D-ERYTHRITOL KINASE, CHLOROPLASTIC"/>
    <property type="match status" value="1"/>
</dbReference>
<dbReference type="InterPro" id="IPR036554">
    <property type="entry name" value="GHMP_kinase_C_sf"/>
</dbReference>
<feature type="active site" evidence="9">
    <location>
        <position position="147"/>
    </location>
</feature>
<keyword evidence="9" id="KW-0414">Isoprene biosynthesis</keyword>
<feature type="binding site" evidence="9">
    <location>
        <begin position="105"/>
        <end position="115"/>
    </location>
    <ligand>
        <name>ATP</name>
        <dbReference type="ChEBI" id="CHEBI:30616"/>
    </ligand>
</feature>
<dbReference type="GO" id="GO:0019288">
    <property type="term" value="P:isopentenyl diphosphate biosynthetic process, methylerythritol 4-phosphate pathway"/>
    <property type="evidence" value="ECO:0007669"/>
    <property type="project" value="UniProtKB-UniRule"/>
</dbReference>
<dbReference type="InterPro" id="IPR020568">
    <property type="entry name" value="Ribosomal_Su5_D2-typ_SF"/>
</dbReference>
<dbReference type="Pfam" id="PF00288">
    <property type="entry name" value="GHMP_kinases_N"/>
    <property type="match status" value="1"/>
</dbReference>
<keyword evidence="6 9" id="KW-0418">Kinase</keyword>
<organism evidence="13 15">
    <name type="scientific">Kribbella speibonae</name>
    <dbReference type="NCBI Taxonomy" id="1572660"/>
    <lineage>
        <taxon>Bacteria</taxon>
        <taxon>Bacillati</taxon>
        <taxon>Actinomycetota</taxon>
        <taxon>Actinomycetes</taxon>
        <taxon>Propionibacteriales</taxon>
        <taxon>Kribbellaceae</taxon>
        <taxon>Kribbella</taxon>
    </lineage>
</organism>
<dbReference type="SUPFAM" id="SSF55060">
    <property type="entry name" value="GHMP Kinase, C-terminal domain"/>
    <property type="match status" value="1"/>
</dbReference>
<dbReference type="Gene3D" id="3.30.230.10">
    <property type="match status" value="1"/>
</dbReference>
<accession>A0A4R0J5Y4</accession>
<gene>
    <name evidence="9" type="primary">ispE</name>
    <name evidence="12" type="ORF">E0H58_39525</name>
    <name evidence="13" type="ORF">E0H92_09820</name>
</gene>
<dbReference type="NCBIfam" id="NF002870">
    <property type="entry name" value="PRK03188.1"/>
    <property type="match status" value="1"/>
</dbReference>
<comment type="similarity">
    <text evidence="1 9">Belongs to the GHMP kinase family. IspE subfamily.</text>
</comment>
<evidence type="ECO:0000256" key="6">
    <source>
        <dbReference type="ARBA" id="ARBA00022777"/>
    </source>
</evidence>
<dbReference type="PIRSF" id="PIRSF010376">
    <property type="entry name" value="IspE"/>
    <property type="match status" value="1"/>
</dbReference>
<dbReference type="UniPathway" id="UPA00056">
    <property type="reaction ID" value="UER00094"/>
</dbReference>
<evidence type="ECO:0000256" key="1">
    <source>
        <dbReference type="ARBA" id="ARBA00009684"/>
    </source>
</evidence>
<sequence length="313" mass="32882">MCDVPPSAEVTVRAPAKINLGLSVGPPRPDGFHPVATVYQAVALYDDVTAVLRDDDGEISVEISGDFADDVPTDETNLAVRAAQLLQAEYDVDEGVDLTIRKTIPVAGGMAGGSTDAAATLVACNRLWGLQLTQTELQHHAAELGSDVPFCLVGHTALGQGRGEQVTEVMSRGTFHWVFAIADGGLSTPDVYRELDRMRPLRRVEAPQVRPELMSALLSGQPGALAVALSNDLQAAALSLRPELGETLQFGLDQGALAAQISGSGPTCLFLAADSRSAVDLAVELAESGRCRMVRQAEGPVPGARILPAIVSR</sequence>
<keyword evidence="4 9" id="KW-0808">Transferase</keyword>
<dbReference type="GO" id="GO:0016114">
    <property type="term" value="P:terpenoid biosynthetic process"/>
    <property type="evidence" value="ECO:0007669"/>
    <property type="project" value="UniProtKB-UniRule"/>
</dbReference>
<feature type="domain" description="GHMP kinase C-terminal" evidence="11">
    <location>
        <begin position="214"/>
        <end position="289"/>
    </location>
</feature>
<dbReference type="Gene3D" id="3.30.70.890">
    <property type="entry name" value="GHMP kinase, C-terminal domain"/>
    <property type="match status" value="1"/>
</dbReference>
<dbReference type="Proteomes" id="UP000292385">
    <property type="component" value="Unassembled WGS sequence"/>
</dbReference>
<feature type="active site" evidence="9">
    <location>
        <position position="17"/>
    </location>
</feature>
<comment type="pathway">
    <text evidence="9">Isoprenoid biosynthesis; isopentenyl diphosphate biosynthesis via DXP pathway; isopentenyl diphosphate from 1-deoxy-D-xylulose 5-phosphate: step 3/6.</text>
</comment>
<dbReference type="AlphaFoldDB" id="A0A4R0J5Y4"/>
<reference evidence="14 15" key="1">
    <citation type="submission" date="2019-02" db="EMBL/GenBank/DDBJ databases">
        <title>Kribbella capetownensis sp. nov. and Kribbella speibonae sp. nov., isolated from soil.</title>
        <authorList>
            <person name="Curtis S.M."/>
            <person name="Norton I."/>
            <person name="Everest G.J."/>
            <person name="Meyers P.R."/>
        </authorList>
    </citation>
    <scope>NUCLEOTIDE SEQUENCE [LARGE SCALE GENOMIC DNA]</scope>
    <source>
        <strain evidence="12 14">SK5</strain>
        <strain evidence="13 15">YM55</strain>
    </source>
</reference>
<dbReference type="PANTHER" id="PTHR43527:SF2">
    <property type="entry name" value="4-DIPHOSPHOCYTIDYL-2-C-METHYL-D-ERYTHRITOL KINASE, CHLOROPLASTIC"/>
    <property type="match status" value="1"/>
</dbReference>
<evidence type="ECO:0000313" key="14">
    <source>
        <dbReference type="Proteomes" id="UP000292385"/>
    </source>
</evidence>
<dbReference type="GO" id="GO:0050515">
    <property type="term" value="F:4-(cytidine 5'-diphospho)-2-C-methyl-D-erythritol kinase activity"/>
    <property type="evidence" value="ECO:0007669"/>
    <property type="project" value="UniProtKB-UniRule"/>
</dbReference>
<evidence type="ECO:0000313" key="15">
    <source>
        <dbReference type="Proteomes" id="UP000294225"/>
    </source>
</evidence>
<dbReference type="InterPro" id="IPR014721">
    <property type="entry name" value="Ribsml_uS5_D2-typ_fold_subgr"/>
</dbReference>
<dbReference type="Proteomes" id="UP000294225">
    <property type="component" value="Unassembled WGS sequence"/>
</dbReference>
<evidence type="ECO:0000259" key="11">
    <source>
        <dbReference type="Pfam" id="PF08544"/>
    </source>
</evidence>
<evidence type="ECO:0000256" key="2">
    <source>
        <dbReference type="ARBA" id="ARBA00012052"/>
    </source>
</evidence>
<evidence type="ECO:0000256" key="9">
    <source>
        <dbReference type="HAMAP-Rule" id="MF_00061"/>
    </source>
</evidence>
<dbReference type="EMBL" id="SJJY01000013">
    <property type="protein sequence ID" value="TCC16567.1"/>
    <property type="molecule type" value="Genomic_DNA"/>
</dbReference>
<dbReference type="HAMAP" id="MF_00061">
    <property type="entry name" value="IspE"/>
    <property type="match status" value="1"/>
</dbReference>
<dbReference type="SUPFAM" id="SSF54211">
    <property type="entry name" value="Ribosomal protein S5 domain 2-like"/>
    <property type="match status" value="1"/>
</dbReference>